<name>A0A2Z6ZQZ6_9LAMI</name>
<dbReference type="GO" id="GO:0016757">
    <property type="term" value="F:glycosyltransferase activity"/>
    <property type="evidence" value="ECO:0007669"/>
    <property type="project" value="UniProtKB-KW"/>
</dbReference>
<protein>
    <submittedName>
        <fullName evidence="1">Galactosyltransferase family protein</fullName>
    </submittedName>
</protein>
<keyword evidence="1" id="KW-0808">Transferase</keyword>
<organism evidence="1 2">
    <name type="scientific">Dorcoceras hygrometricum</name>
    <dbReference type="NCBI Taxonomy" id="472368"/>
    <lineage>
        <taxon>Eukaryota</taxon>
        <taxon>Viridiplantae</taxon>
        <taxon>Streptophyta</taxon>
        <taxon>Embryophyta</taxon>
        <taxon>Tracheophyta</taxon>
        <taxon>Spermatophyta</taxon>
        <taxon>Magnoliopsida</taxon>
        <taxon>eudicotyledons</taxon>
        <taxon>Gunneridae</taxon>
        <taxon>Pentapetalae</taxon>
        <taxon>asterids</taxon>
        <taxon>lamiids</taxon>
        <taxon>Lamiales</taxon>
        <taxon>Gesneriaceae</taxon>
        <taxon>Didymocarpoideae</taxon>
        <taxon>Trichosporeae</taxon>
        <taxon>Loxocarpinae</taxon>
        <taxon>Dorcoceras</taxon>
    </lineage>
</organism>
<dbReference type="EMBL" id="KV236325">
    <property type="protein sequence ID" value="KZT75496.1"/>
    <property type="molecule type" value="Genomic_DNA"/>
</dbReference>
<gene>
    <name evidence="1" type="ORF">F511_47479</name>
</gene>
<dbReference type="AlphaFoldDB" id="A0A2Z6ZQZ6"/>
<keyword evidence="1" id="KW-0328">Glycosyltransferase</keyword>
<evidence type="ECO:0000313" key="2">
    <source>
        <dbReference type="Proteomes" id="UP000250235"/>
    </source>
</evidence>
<keyword evidence="2" id="KW-1185">Reference proteome</keyword>
<sequence length="123" mass="13477">MARDHWPCPAHGGRDAHAASYAAAQSLSAGLAHLIARRLRVVAAASRRCWTSCRAWWPAVARWMAHDRHSPRPFHWLAHHSAIVSRLSRSSARPCAARNMVVAAPPPAVARRSSGDVVTADFF</sequence>
<dbReference type="Proteomes" id="UP000250235">
    <property type="component" value="Unassembled WGS sequence"/>
</dbReference>
<accession>A0A2Z6ZQZ6</accession>
<proteinExistence type="predicted"/>
<evidence type="ECO:0000313" key="1">
    <source>
        <dbReference type="EMBL" id="KZT75496.1"/>
    </source>
</evidence>
<reference evidence="1 2" key="1">
    <citation type="journal article" date="2015" name="Proc. Natl. Acad. Sci. U.S.A.">
        <title>The resurrection genome of Boea hygrometrica: A blueprint for survival of dehydration.</title>
        <authorList>
            <person name="Xiao L."/>
            <person name="Yang G."/>
            <person name="Zhang L."/>
            <person name="Yang X."/>
            <person name="Zhao S."/>
            <person name="Ji Z."/>
            <person name="Zhou Q."/>
            <person name="Hu M."/>
            <person name="Wang Y."/>
            <person name="Chen M."/>
            <person name="Xu Y."/>
            <person name="Jin H."/>
            <person name="Xiao X."/>
            <person name="Hu G."/>
            <person name="Bao F."/>
            <person name="Hu Y."/>
            <person name="Wan P."/>
            <person name="Li L."/>
            <person name="Deng X."/>
            <person name="Kuang T."/>
            <person name="Xiang C."/>
            <person name="Zhu J.K."/>
            <person name="Oliver M.J."/>
            <person name="He Y."/>
        </authorList>
    </citation>
    <scope>NUCLEOTIDE SEQUENCE [LARGE SCALE GENOMIC DNA]</scope>
    <source>
        <strain evidence="2">cv. XS01</strain>
    </source>
</reference>